<evidence type="ECO:0000259" key="10">
    <source>
        <dbReference type="PROSITE" id="PS50928"/>
    </source>
</evidence>
<keyword evidence="8 9" id="KW-0472">Membrane</keyword>
<dbReference type="PROSITE" id="PS50928">
    <property type="entry name" value="ABC_TM1"/>
    <property type="match status" value="1"/>
</dbReference>
<dbReference type="SUPFAM" id="SSF161098">
    <property type="entry name" value="MetI-like"/>
    <property type="match status" value="1"/>
</dbReference>
<keyword evidence="6 9" id="KW-0812">Transmembrane</keyword>
<dbReference type="PANTHER" id="PTHR30614">
    <property type="entry name" value="MEMBRANE COMPONENT OF AMINO ACID ABC TRANSPORTER"/>
    <property type="match status" value="1"/>
</dbReference>
<dbReference type="Pfam" id="PF00528">
    <property type="entry name" value="BPD_transp_1"/>
    <property type="match status" value="1"/>
</dbReference>
<dbReference type="NCBIfam" id="TIGR01726">
    <property type="entry name" value="HEQRo_perm_3TM"/>
    <property type="match status" value="1"/>
</dbReference>
<dbReference type="InterPro" id="IPR010065">
    <property type="entry name" value="AA_ABC_transptr_permease_3TM"/>
</dbReference>
<dbReference type="InterPro" id="IPR035906">
    <property type="entry name" value="MetI-like_sf"/>
</dbReference>
<organism evidence="11 12">
    <name type="scientific">Rhizobium mayense</name>
    <dbReference type="NCBI Taxonomy" id="1312184"/>
    <lineage>
        <taxon>Bacteria</taxon>
        <taxon>Pseudomonadati</taxon>
        <taxon>Pseudomonadota</taxon>
        <taxon>Alphaproteobacteria</taxon>
        <taxon>Hyphomicrobiales</taxon>
        <taxon>Rhizobiaceae</taxon>
        <taxon>Rhizobium/Agrobacterium group</taxon>
        <taxon>Rhizobium</taxon>
    </lineage>
</organism>
<evidence type="ECO:0000256" key="4">
    <source>
        <dbReference type="ARBA" id="ARBA00022475"/>
    </source>
</evidence>
<evidence type="ECO:0000256" key="6">
    <source>
        <dbReference type="ARBA" id="ARBA00022692"/>
    </source>
</evidence>
<dbReference type="InterPro" id="IPR000515">
    <property type="entry name" value="MetI-like"/>
</dbReference>
<comment type="caution">
    <text evidence="11">The sequence shown here is derived from an EMBL/GenBank/DDBJ whole genome shotgun (WGS) entry which is preliminary data.</text>
</comment>
<dbReference type="PANTHER" id="PTHR30614:SF10">
    <property type="entry name" value="ARGININE ABC TRANSPORTER PERMEASE PROTEIN ARTM"/>
    <property type="match status" value="1"/>
</dbReference>
<keyword evidence="3 9" id="KW-0813">Transport</keyword>
<dbReference type="EMBL" id="JARFYM010000002">
    <property type="protein sequence ID" value="MDL2398108.1"/>
    <property type="molecule type" value="Genomic_DNA"/>
</dbReference>
<gene>
    <name evidence="11" type="ORF">PY649_04305</name>
</gene>
<name>A0ABT7JSG0_9HYPH</name>
<dbReference type="RefSeq" id="WP_285866928.1">
    <property type="nucleotide sequence ID" value="NZ_JARFYM010000002.1"/>
</dbReference>
<evidence type="ECO:0000256" key="7">
    <source>
        <dbReference type="ARBA" id="ARBA00022989"/>
    </source>
</evidence>
<feature type="domain" description="ABC transmembrane type-1" evidence="10">
    <location>
        <begin position="18"/>
        <end position="215"/>
    </location>
</feature>
<evidence type="ECO:0000256" key="9">
    <source>
        <dbReference type="RuleBase" id="RU363032"/>
    </source>
</evidence>
<feature type="transmembrane region" description="Helical" evidence="9">
    <location>
        <begin position="20"/>
        <end position="44"/>
    </location>
</feature>
<feature type="transmembrane region" description="Helical" evidence="9">
    <location>
        <begin position="56"/>
        <end position="77"/>
    </location>
</feature>
<evidence type="ECO:0000313" key="12">
    <source>
        <dbReference type="Proteomes" id="UP001172645"/>
    </source>
</evidence>
<dbReference type="InterPro" id="IPR043429">
    <property type="entry name" value="ArtM/GltK/GlnP/TcyL/YhdX-like"/>
</dbReference>
<sequence length="228" mass="25170">MIDLAFFADTFRQLLGGLPLTLLLTGIATVAGLVLALLLAAMRLSSNRLFDWPARFYIFCFRGSPLLVQIFLIYYGLSQFPELRRSILWPYLRDPFWCASLALSLNTAAYASEVFRGGFLSVPKGMVEAARACGMSRSLTFRRIIAPLALRQALPAYGNEIILIVKASSLASTVTLMEVTGIAAGIIAETYRPIEVFICAAAIYLTVNFIVTRAAQVVEYIITPERRS</sequence>
<protein>
    <submittedName>
        <fullName evidence="11">ABC transporter permease subunit</fullName>
    </submittedName>
</protein>
<keyword evidence="4" id="KW-1003">Cell membrane</keyword>
<dbReference type="CDD" id="cd06261">
    <property type="entry name" value="TM_PBP2"/>
    <property type="match status" value="1"/>
</dbReference>
<keyword evidence="12" id="KW-1185">Reference proteome</keyword>
<evidence type="ECO:0000256" key="2">
    <source>
        <dbReference type="ARBA" id="ARBA00010072"/>
    </source>
</evidence>
<evidence type="ECO:0000256" key="8">
    <source>
        <dbReference type="ARBA" id="ARBA00023136"/>
    </source>
</evidence>
<keyword evidence="5" id="KW-0997">Cell inner membrane</keyword>
<dbReference type="Proteomes" id="UP001172645">
    <property type="component" value="Unassembled WGS sequence"/>
</dbReference>
<comment type="similarity">
    <text evidence="2">Belongs to the binding-protein-dependent transport system permease family. HisMQ subfamily.</text>
</comment>
<evidence type="ECO:0000313" key="11">
    <source>
        <dbReference type="EMBL" id="MDL2398108.1"/>
    </source>
</evidence>
<evidence type="ECO:0000256" key="3">
    <source>
        <dbReference type="ARBA" id="ARBA00022448"/>
    </source>
</evidence>
<dbReference type="Gene3D" id="1.10.3720.10">
    <property type="entry name" value="MetI-like"/>
    <property type="match status" value="1"/>
</dbReference>
<keyword evidence="7 9" id="KW-1133">Transmembrane helix</keyword>
<accession>A0ABT7JSG0</accession>
<reference evidence="11" key="1">
    <citation type="submission" date="2023-06" db="EMBL/GenBank/DDBJ databases">
        <title>Phylogenetic Diversity of Rhizobium strains.</title>
        <authorList>
            <person name="Moura F.T."/>
            <person name="Helene L.C.F."/>
            <person name="Hungria M."/>
        </authorList>
    </citation>
    <scope>NUCLEOTIDE SEQUENCE</scope>
    <source>
        <strain evidence="11">CCGE526</strain>
    </source>
</reference>
<evidence type="ECO:0000256" key="1">
    <source>
        <dbReference type="ARBA" id="ARBA00004429"/>
    </source>
</evidence>
<comment type="subcellular location">
    <subcellularLocation>
        <location evidence="1">Cell inner membrane</location>
        <topology evidence="1">Multi-pass membrane protein</topology>
    </subcellularLocation>
    <subcellularLocation>
        <location evidence="9">Cell membrane</location>
        <topology evidence="9">Multi-pass membrane protein</topology>
    </subcellularLocation>
</comment>
<proteinExistence type="inferred from homology"/>
<evidence type="ECO:0000256" key="5">
    <source>
        <dbReference type="ARBA" id="ARBA00022519"/>
    </source>
</evidence>